<dbReference type="Proteomes" id="UP001596111">
    <property type="component" value="Unassembled WGS sequence"/>
</dbReference>
<evidence type="ECO:0000259" key="2">
    <source>
        <dbReference type="Pfam" id="PF20109"/>
    </source>
</evidence>
<dbReference type="InterPro" id="IPR045465">
    <property type="entry name" value="Trans_reg_dom"/>
</dbReference>
<gene>
    <name evidence="4" type="ORF">ACFPPB_07630</name>
</gene>
<dbReference type="Pfam" id="PF20109">
    <property type="entry name" value="Trans_reg_dom"/>
    <property type="match status" value="1"/>
</dbReference>
<feature type="domain" description="Transcriptional regulator-like" evidence="2">
    <location>
        <begin position="8"/>
        <end position="60"/>
    </location>
</feature>
<reference evidence="5" key="1">
    <citation type="journal article" date="2019" name="Int. J. Syst. Evol. Microbiol.">
        <title>The Global Catalogue of Microorganisms (GCM) 10K type strain sequencing project: providing services to taxonomists for standard genome sequencing and annotation.</title>
        <authorList>
            <consortium name="The Broad Institute Genomics Platform"/>
            <consortium name="The Broad Institute Genome Sequencing Center for Infectious Disease"/>
            <person name="Wu L."/>
            <person name="Ma J."/>
        </authorList>
    </citation>
    <scope>NUCLEOTIDE SEQUENCE [LARGE SCALE GENOMIC DNA]</scope>
    <source>
        <strain evidence="5">CGMCC 1.13587</strain>
    </source>
</reference>
<proteinExistence type="predicted"/>
<name>A0ABW0SW97_9GAMM</name>
<feature type="domain" description="T6SS Transcription factor RovC-like DNA binding" evidence="1">
    <location>
        <begin position="162"/>
        <end position="240"/>
    </location>
</feature>
<evidence type="ECO:0000313" key="5">
    <source>
        <dbReference type="Proteomes" id="UP001596111"/>
    </source>
</evidence>
<dbReference type="Pfam" id="PF10074">
    <property type="entry name" value="RovC_DNA-bd"/>
    <property type="match status" value="1"/>
</dbReference>
<feature type="domain" description="DUF7011" evidence="3">
    <location>
        <begin position="85"/>
        <end position="128"/>
    </location>
</feature>
<evidence type="ECO:0000313" key="4">
    <source>
        <dbReference type="EMBL" id="MFC5580980.1"/>
    </source>
</evidence>
<dbReference type="InterPro" id="IPR018754">
    <property type="entry name" value="RovC-like_DNA-bd"/>
</dbReference>
<dbReference type="RefSeq" id="WP_377325981.1">
    <property type="nucleotide sequence ID" value="NZ_JBHSNG010000006.1"/>
</dbReference>
<comment type="caution">
    <text evidence="4">The sequence shown here is derived from an EMBL/GenBank/DDBJ whole genome shotgun (WGS) entry which is preliminary data.</text>
</comment>
<protein>
    <submittedName>
        <fullName evidence="4">DNA -binding domain-containing protein</fullName>
    </submittedName>
</protein>
<dbReference type="InterPro" id="IPR053895">
    <property type="entry name" value="DUF7011"/>
</dbReference>
<organism evidence="4 5">
    <name type="scientific">Rhodanobacter terrae</name>
    <dbReference type="NCBI Taxonomy" id="418647"/>
    <lineage>
        <taxon>Bacteria</taxon>
        <taxon>Pseudomonadati</taxon>
        <taxon>Pseudomonadota</taxon>
        <taxon>Gammaproteobacteria</taxon>
        <taxon>Lysobacterales</taxon>
        <taxon>Rhodanobacteraceae</taxon>
        <taxon>Rhodanobacter</taxon>
    </lineage>
</organism>
<dbReference type="Pfam" id="PF22791">
    <property type="entry name" value="DUF7011"/>
    <property type="match status" value="1"/>
</dbReference>
<evidence type="ECO:0000259" key="1">
    <source>
        <dbReference type="Pfam" id="PF10074"/>
    </source>
</evidence>
<dbReference type="EMBL" id="JBHSNG010000006">
    <property type="protein sequence ID" value="MFC5580980.1"/>
    <property type="molecule type" value="Genomic_DNA"/>
</dbReference>
<accession>A0ABW0SW97</accession>
<evidence type="ECO:0000259" key="3">
    <source>
        <dbReference type="Pfam" id="PF22791"/>
    </source>
</evidence>
<sequence length="256" mass="28295">MTDSPEAWHASAAYLYVLHLDGPALAWEYLRRNPDYCSDWWRHRHRVGAGAGAVVERWGLYPPENPGLDARDAHPAWSSEPNGAAQLHPDLAPADDAVPFDLWDIIGHKHLFHDGRYLSLIAWLPGCWRRFVLAPTLEQGMPYVHGLHDGDPPLRMESTASSWARSWTRPSRAALLEPLTLQTLDGTLAGATLREVAEVLVGPAVVAADWHADSALRARVRRLAQRGAVLMHGGYRGLLQQAPGVQGRLHGPAKRP</sequence>
<keyword evidence="5" id="KW-1185">Reference proteome</keyword>